<keyword evidence="3" id="KW-1185">Reference proteome</keyword>
<feature type="region of interest" description="Disordered" evidence="1">
    <location>
        <begin position="171"/>
        <end position="190"/>
    </location>
</feature>
<comment type="caution">
    <text evidence="2">The sequence shown here is derived from an EMBL/GenBank/DDBJ whole genome shotgun (WGS) entry which is preliminary data.</text>
</comment>
<evidence type="ECO:0000256" key="1">
    <source>
        <dbReference type="SAM" id="MobiDB-lite"/>
    </source>
</evidence>
<gene>
    <name evidence="2" type="ORF">CPB84DRAFT_1744516</name>
</gene>
<evidence type="ECO:0000313" key="3">
    <source>
        <dbReference type="Proteomes" id="UP000724874"/>
    </source>
</evidence>
<reference evidence="2" key="1">
    <citation type="submission" date="2020-11" db="EMBL/GenBank/DDBJ databases">
        <authorList>
            <consortium name="DOE Joint Genome Institute"/>
            <person name="Ahrendt S."/>
            <person name="Riley R."/>
            <person name="Andreopoulos W."/>
            <person name="LaButti K."/>
            <person name="Pangilinan J."/>
            <person name="Ruiz-duenas F.J."/>
            <person name="Barrasa J.M."/>
            <person name="Sanchez-Garcia M."/>
            <person name="Camarero S."/>
            <person name="Miyauchi S."/>
            <person name="Serrano A."/>
            <person name="Linde D."/>
            <person name="Babiker R."/>
            <person name="Drula E."/>
            <person name="Ayuso-Fernandez I."/>
            <person name="Pacheco R."/>
            <person name="Padilla G."/>
            <person name="Ferreira P."/>
            <person name="Barriuso J."/>
            <person name="Kellner H."/>
            <person name="Castanera R."/>
            <person name="Alfaro M."/>
            <person name="Ramirez L."/>
            <person name="Pisabarro A.G."/>
            <person name="Kuo A."/>
            <person name="Tritt A."/>
            <person name="Lipzen A."/>
            <person name="He G."/>
            <person name="Yan M."/>
            <person name="Ng V."/>
            <person name="Cullen D."/>
            <person name="Martin F."/>
            <person name="Rosso M.-N."/>
            <person name="Henrissat B."/>
            <person name="Hibbett D."/>
            <person name="Martinez A.T."/>
            <person name="Grigoriev I.V."/>
        </authorList>
    </citation>
    <scope>NUCLEOTIDE SEQUENCE</scope>
    <source>
        <strain evidence="2">AH 44721</strain>
    </source>
</reference>
<organism evidence="2 3">
    <name type="scientific">Gymnopilus junonius</name>
    <name type="common">Spectacular rustgill mushroom</name>
    <name type="synonym">Gymnopilus spectabilis subsp. junonius</name>
    <dbReference type="NCBI Taxonomy" id="109634"/>
    <lineage>
        <taxon>Eukaryota</taxon>
        <taxon>Fungi</taxon>
        <taxon>Dikarya</taxon>
        <taxon>Basidiomycota</taxon>
        <taxon>Agaricomycotina</taxon>
        <taxon>Agaricomycetes</taxon>
        <taxon>Agaricomycetidae</taxon>
        <taxon>Agaricales</taxon>
        <taxon>Agaricineae</taxon>
        <taxon>Hymenogastraceae</taxon>
        <taxon>Gymnopilus</taxon>
    </lineage>
</organism>
<dbReference type="EMBL" id="JADNYJ010000014">
    <property type="protein sequence ID" value="KAF8907595.1"/>
    <property type="molecule type" value="Genomic_DNA"/>
</dbReference>
<accession>A0A9P5NUU8</accession>
<sequence length="190" mass="20995">MHSCAGATWNKIKIARRRERELVVNNNVDNAFQLPISSIIPTFPSPSVNSRFVVPTGGSYGALMPLLVSQQLPSTGMENPLHGAALPRMDRVGWAKKRSKVVPRFGEAKCKVCSLARQSDSTSCGQSGRIKGDVVGDPYAMRSQMEREVVRGGTETSMNQEPRYVRKWKECVSEDDGKQSKEGEPRLTTQ</sequence>
<evidence type="ECO:0000313" key="2">
    <source>
        <dbReference type="EMBL" id="KAF8907595.1"/>
    </source>
</evidence>
<protein>
    <submittedName>
        <fullName evidence="2">Uncharacterized protein</fullName>
    </submittedName>
</protein>
<name>A0A9P5NUU8_GYMJU</name>
<proteinExistence type="predicted"/>
<dbReference type="AlphaFoldDB" id="A0A9P5NUU8"/>
<dbReference type="Proteomes" id="UP000724874">
    <property type="component" value="Unassembled WGS sequence"/>
</dbReference>